<sequence length="63" mass="6615">MLIAPAGSVTGEAKGLPALGGAFLTVAPERQRAILQRRAPTAMCSSNDNLTHYNDRAGVARLH</sequence>
<keyword evidence="2" id="KW-1185">Reference proteome</keyword>
<organism evidence="1 2">
    <name type="scientific">Kushneria aurantia</name>
    <dbReference type="NCBI Taxonomy" id="504092"/>
    <lineage>
        <taxon>Bacteria</taxon>
        <taxon>Pseudomonadati</taxon>
        <taxon>Pseudomonadota</taxon>
        <taxon>Gammaproteobacteria</taxon>
        <taxon>Oceanospirillales</taxon>
        <taxon>Halomonadaceae</taxon>
        <taxon>Kushneria</taxon>
    </lineage>
</organism>
<dbReference type="RefSeq" id="WP_019951555.1">
    <property type="nucleotide sequence ID" value="NZ_JBHLVX010000055.1"/>
</dbReference>
<accession>A0ABV6G6P2</accession>
<proteinExistence type="predicted"/>
<reference evidence="1 2" key="1">
    <citation type="submission" date="2024-09" db="EMBL/GenBank/DDBJ databases">
        <authorList>
            <person name="Sun Q."/>
            <person name="Mori K."/>
        </authorList>
    </citation>
    <scope>NUCLEOTIDE SEQUENCE [LARGE SCALE GENOMIC DNA]</scope>
    <source>
        <strain evidence="1 2">CCM 7415</strain>
    </source>
</reference>
<protein>
    <submittedName>
        <fullName evidence="1">Uncharacterized protein</fullName>
    </submittedName>
</protein>
<gene>
    <name evidence="1" type="ORF">ACFFHW_14610</name>
</gene>
<evidence type="ECO:0000313" key="2">
    <source>
        <dbReference type="Proteomes" id="UP001589814"/>
    </source>
</evidence>
<evidence type="ECO:0000313" key="1">
    <source>
        <dbReference type="EMBL" id="MFC0269200.1"/>
    </source>
</evidence>
<comment type="caution">
    <text evidence="1">The sequence shown here is derived from an EMBL/GenBank/DDBJ whole genome shotgun (WGS) entry which is preliminary data.</text>
</comment>
<name>A0ABV6G6P2_9GAMM</name>
<dbReference type="Proteomes" id="UP001589814">
    <property type="component" value="Unassembled WGS sequence"/>
</dbReference>
<dbReference type="EMBL" id="JBHLVX010000055">
    <property type="protein sequence ID" value="MFC0269200.1"/>
    <property type="molecule type" value="Genomic_DNA"/>
</dbReference>